<dbReference type="Proteomes" id="UP000316304">
    <property type="component" value="Unassembled WGS sequence"/>
</dbReference>
<dbReference type="PANTHER" id="PTHR43156">
    <property type="entry name" value="STAGE II SPORULATION PROTEIN E-RELATED"/>
    <property type="match status" value="1"/>
</dbReference>
<reference evidence="4 5" key="1">
    <citation type="submission" date="2019-02" db="EMBL/GenBank/DDBJ databases">
        <title>Deep-cultivation of Planctomycetes and their phenomic and genomic characterization uncovers novel biology.</title>
        <authorList>
            <person name="Wiegand S."/>
            <person name="Jogler M."/>
            <person name="Boedeker C."/>
            <person name="Pinto D."/>
            <person name="Vollmers J."/>
            <person name="Rivas-Marin E."/>
            <person name="Kohn T."/>
            <person name="Peeters S.H."/>
            <person name="Heuer A."/>
            <person name="Rast P."/>
            <person name="Oberbeckmann S."/>
            <person name="Bunk B."/>
            <person name="Jeske O."/>
            <person name="Meyerdierks A."/>
            <person name="Storesund J.E."/>
            <person name="Kallscheuer N."/>
            <person name="Luecker S."/>
            <person name="Lage O.M."/>
            <person name="Pohl T."/>
            <person name="Merkel B.J."/>
            <person name="Hornburger P."/>
            <person name="Mueller R.-W."/>
            <person name="Bruemmer F."/>
            <person name="Labrenz M."/>
            <person name="Spormann A.M."/>
            <person name="Op Den Camp H."/>
            <person name="Overmann J."/>
            <person name="Amann R."/>
            <person name="Jetten M.S.M."/>
            <person name="Mascher T."/>
            <person name="Medema M.H."/>
            <person name="Devos D.P."/>
            <person name="Kaster A.-K."/>
            <person name="Ovreas L."/>
            <person name="Rohde M."/>
            <person name="Galperin M.Y."/>
            <person name="Jogler C."/>
        </authorList>
    </citation>
    <scope>NUCLEOTIDE SEQUENCE [LARGE SCALE GENOMIC DNA]</scope>
    <source>
        <strain evidence="4 5">Pla52o</strain>
    </source>
</reference>
<dbReference type="InterPro" id="IPR036457">
    <property type="entry name" value="PPM-type-like_dom_sf"/>
</dbReference>
<protein>
    <submittedName>
        <fullName evidence="4">Stage II sporulation protein E (SpoIIE)</fullName>
    </submittedName>
</protein>
<dbReference type="AlphaFoldDB" id="A0A5C6CHY1"/>
<dbReference type="GO" id="GO:0016791">
    <property type="term" value="F:phosphatase activity"/>
    <property type="evidence" value="ECO:0007669"/>
    <property type="project" value="TreeGrafter"/>
</dbReference>
<comment type="caution">
    <text evidence="4">The sequence shown here is derived from an EMBL/GenBank/DDBJ whole genome shotgun (WGS) entry which is preliminary data.</text>
</comment>
<dbReference type="InterPro" id="IPR003018">
    <property type="entry name" value="GAF"/>
</dbReference>
<dbReference type="Gene3D" id="3.60.40.10">
    <property type="entry name" value="PPM-type phosphatase domain"/>
    <property type="match status" value="1"/>
</dbReference>
<evidence type="ECO:0000313" key="5">
    <source>
        <dbReference type="Proteomes" id="UP000316304"/>
    </source>
</evidence>
<dbReference type="SUPFAM" id="SSF55781">
    <property type="entry name" value="GAF domain-like"/>
    <property type="match status" value="1"/>
</dbReference>
<dbReference type="Gene3D" id="3.30.450.40">
    <property type="match status" value="1"/>
</dbReference>
<dbReference type="RefSeq" id="WP_146594461.1">
    <property type="nucleotide sequence ID" value="NZ_SJPT01000003.1"/>
</dbReference>
<dbReference type="InterPro" id="IPR052016">
    <property type="entry name" value="Bact_Sigma-Reg"/>
</dbReference>
<keyword evidence="1" id="KW-0378">Hydrolase</keyword>
<keyword evidence="5" id="KW-1185">Reference proteome</keyword>
<evidence type="ECO:0000259" key="3">
    <source>
        <dbReference type="SMART" id="SM00065"/>
    </source>
</evidence>
<sequence>MTKTIPNYLRIHKGPASKAAPDLDPSGDAVSHFWHAFGDATGWRLDNSRRRVGSSIELLPSVNTMAVSDPSEASPTVTKSSAMRLAESAAMLAEQLNRSRESLRRQEMELATRASIVPGAESQSKLADKIETILADACEAVNCRAAAMYLLDDDTQLLKARSVFGLPASRLEDPPRELRGSRGDLEAMVQGVVTADHFMAGDIDTWNSPEPFTGGICASINHDGVPIGTLWLFSDDIRAFGKAEAALGRLAASHLAAELSHAASDRTSSPQLASTSSIRDLSEWQHLSLPAGSRIADGWFADGMIESPQSWATGFHTWDVLPDGTLMMAMAESVDSTLRGALQTVVVRTAITAHSHYRHSAAQMLQRINDTLWHTNAGDQLMSMLYMQIDPETGDGSFASCGDIMAMVCSRYGYRPLVDGRSEPLGSHITASPTLNSFSLLPGETLLAYNQGMRIDGATQTLLGDRLRGCLQTGDKNPLAAIRRGMINQTLNNERGAITLLRS</sequence>
<proteinExistence type="predicted"/>
<name>A0A5C6CHY1_9BACT</name>
<evidence type="ECO:0000256" key="2">
    <source>
        <dbReference type="SAM" id="Coils"/>
    </source>
</evidence>
<dbReference type="InterPro" id="IPR001932">
    <property type="entry name" value="PPM-type_phosphatase-like_dom"/>
</dbReference>
<evidence type="ECO:0000313" key="4">
    <source>
        <dbReference type="EMBL" id="TWU24240.1"/>
    </source>
</evidence>
<dbReference type="PANTHER" id="PTHR43156:SF2">
    <property type="entry name" value="STAGE II SPORULATION PROTEIN E"/>
    <property type="match status" value="1"/>
</dbReference>
<feature type="coiled-coil region" evidence="2">
    <location>
        <begin position="86"/>
        <end position="113"/>
    </location>
</feature>
<dbReference type="EMBL" id="SJPT01000003">
    <property type="protein sequence ID" value="TWU24240.1"/>
    <property type="molecule type" value="Genomic_DNA"/>
</dbReference>
<dbReference type="InterPro" id="IPR029016">
    <property type="entry name" value="GAF-like_dom_sf"/>
</dbReference>
<dbReference type="Pfam" id="PF07228">
    <property type="entry name" value="SpoIIE"/>
    <property type="match status" value="1"/>
</dbReference>
<gene>
    <name evidence="4" type="ORF">Pla52o_21660</name>
</gene>
<organism evidence="4 5">
    <name type="scientific">Novipirellula galeiformis</name>
    <dbReference type="NCBI Taxonomy" id="2528004"/>
    <lineage>
        <taxon>Bacteria</taxon>
        <taxon>Pseudomonadati</taxon>
        <taxon>Planctomycetota</taxon>
        <taxon>Planctomycetia</taxon>
        <taxon>Pirellulales</taxon>
        <taxon>Pirellulaceae</taxon>
        <taxon>Novipirellula</taxon>
    </lineage>
</organism>
<feature type="domain" description="GAF" evidence="3">
    <location>
        <begin position="125"/>
        <end position="269"/>
    </location>
</feature>
<dbReference type="OrthoDB" id="250169at2"/>
<accession>A0A5C6CHY1</accession>
<evidence type="ECO:0000256" key="1">
    <source>
        <dbReference type="ARBA" id="ARBA00022801"/>
    </source>
</evidence>
<keyword evidence="2" id="KW-0175">Coiled coil</keyword>
<dbReference type="SMART" id="SM00065">
    <property type="entry name" value="GAF"/>
    <property type="match status" value="1"/>
</dbReference>